<protein>
    <submittedName>
        <fullName evidence="8">Adhesin transport system outer membrane protein</fullName>
    </submittedName>
</protein>
<dbReference type="Gene3D" id="1.20.1600.10">
    <property type="entry name" value="Outer membrane efflux proteins (OEP)"/>
    <property type="match status" value="1"/>
</dbReference>
<comment type="similarity">
    <text evidence="2">Belongs to the outer membrane factor (OMF) (TC 1.B.17) family.</text>
</comment>
<dbReference type="GO" id="GO:0015562">
    <property type="term" value="F:efflux transmembrane transporter activity"/>
    <property type="evidence" value="ECO:0007669"/>
    <property type="project" value="InterPro"/>
</dbReference>
<dbReference type="InterPro" id="IPR003423">
    <property type="entry name" value="OMP_efflux"/>
</dbReference>
<evidence type="ECO:0000256" key="6">
    <source>
        <dbReference type="ARBA" id="ARBA00023136"/>
    </source>
</evidence>
<comment type="subcellular location">
    <subcellularLocation>
        <location evidence="1">Cell outer membrane</location>
    </subcellularLocation>
</comment>
<organism evidence="8 9">
    <name type="scientific">Acinetobacter calcoaceticus</name>
    <dbReference type="NCBI Taxonomy" id="471"/>
    <lineage>
        <taxon>Bacteria</taxon>
        <taxon>Pseudomonadati</taxon>
        <taxon>Pseudomonadota</taxon>
        <taxon>Gammaproteobacteria</taxon>
        <taxon>Moraxellales</taxon>
        <taxon>Moraxellaceae</taxon>
        <taxon>Acinetobacter</taxon>
        <taxon>Acinetobacter calcoaceticus/baumannii complex</taxon>
    </lineage>
</organism>
<dbReference type="Proteomes" id="UP000294963">
    <property type="component" value="Unassembled WGS sequence"/>
</dbReference>
<proteinExistence type="inferred from homology"/>
<dbReference type="Pfam" id="PF02321">
    <property type="entry name" value="OEP"/>
    <property type="match status" value="2"/>
</dbReference>
<keyword evidence="3" id="KW-0813">Transport</keyword>
<name>A0A4V2QZ88_ACICA</name>
<dbReference type="GO" id="GO:0009279">
    <property type="term" value="C:cell outer membrane"/>
    <property type="evidence" value="ECO:0007669"/>
    <property type="project" value="UniProtKB-SubCell"/>
</dbReference>
<keyword evidence="4" id="KW-1134">Transmembrane beta strand</keyword>
<gene>
    <name evidence="8" type="ORF">EC844_1384</name>
</gene>
<dbReference type="AlphaFoldDB" id="A0A4V2QZ88"/>
<evidence type="ECO:0000313" key="8">
    <source>
        <dbReference type="EMBL" id="TCM59858.1"/>
    </source>
</evidence>
<dbReference type="SUPFAM" id="SSF56954">
    <property type="entry name" value="Outer membrane efflux proteins (OEP)"/>
    <property type="match status" value="1"/>
</dbReference>
<dbReference type="GO" id="GO:0015288">
    <property type="term" value="F:porin activity"/>
    <property type="evidence" value="ECO:0007669"/>
    <property type="project" value="TreeGrafter"/>
</dbReference>
<dbReference type="GO" id="GO:1990281">
    <property type="term" value="C:efflux pump complex"/>
    <property type="evidence" value="ECO:0007669"/>
    <property type="project" value="TreeGrafter"/>
</dbReference>
<evidence type="ECO:0000256" key="7">
    <source>
        <dbReference type="ARBA" id="ARBA00023237"/>
    </source>
</evidence>
<evidence type="ECO:0000256" key="5">
    <source>
        <dbReference type="ARBA" id="ARBA00022692"/>
    </source>
</evidence>
<evidence type="ECO:0000256" key="4">
    <source>
        <dbReference type="ARBA" id="ARBA00022452"/>
    </source>
</evidence>
<evidence type="ECO:0000256" key="2">
    <source>
        <dbReference type="ARBA" id="ARBA00007613"/>
    </source>
</evidence>
<evidence type="ECO:0000256" key="3">
    <source>
        <dbReference type="ARBA" id="ARBA00022448"/>
    </source>
</evidence>
<dbReference type="OrthoDB" id="314748at2"/>
<evidence type="ECO:0000313" key="9">
    <source>
        <dbReference type="Proteomes" id="UP000294963"/>
    </source>
</evidence>
<comment type="caution">
    <text evidence="8">The sequence shown here is derived from an EMBL/GenBank/DDBJ whole genome shotgun (WGS) entry which is preliminary data.</text>
</comment>
<keyword evidence="7" id="KW-0998">Cell outer membrane</keyword>
<reference evidence="8 9" key="1">
    <citation type="submission" date="2019-03" db="EMBL/GenBank/DDBJ databases">
        <title>Genomic analyses of the natural microbiome of Caenorhabditis elegans.</title>
        <authorList>
            <person name="Samuel B."/>
        </authorList>
    </citation>
    <scope>NUCLEOTIDE SEQUENCE [LARGE SCALE GENOMIC DNA]</scope>
    <source>
        <strain evidence="8 9">JUb89</strain>
    </source>
</reference>
<dbReference type="InterPro" id="IPR051906">
    <property type="entry name" value="TolC-like"/>
</dbReference>
<keyword evidence="5" id="KW-0812">Transmembrane</keyword>
<keyword evidence="9" id="KW-1185">Reference proteome</keyword>
<accession>A0A4V2QZ88</accession>
<evidence type="ECO:0000256" key="1">
    <source>
        <dbReference type="ARBA" id="ARBA00004442"/>
    </source>
</evidence>
<dbReference type="PANTHER" id="PTHR30026">
    <property type="entry name" value="OUTER MEMBRANE PROTEIN TOLC"/>
    <property type="match status" value="1"/>
</dbReference>
<keyword evidence="6" id="KW-0472">Membrane</keyword>
<dbReference type="PANTHER" id="PTHR30026:SF22">
    <property type="entry name" value="OUTER MEMBRANE EFFLUX PROTEIN"/>
    <property type="match status" value="1"/>
</dbReference>
<sequence>MLFSLNINLGHAAEALASAALNAEGQIGQNQYVNHWDGQNKPQSSQLNTFGNAIGQGIGALFTPKTDESYRTVQFSQLSKYQYDTSKVSELPQIRSAAAVAGTTGGAVAAGYPQHNRQGLSFVDAIQQTLNRHPLISQSIANLASQNANIDVAKSGYYPQLSGGIGTGDMTTGERGRQLISLNATQMVYDFGKVKSTVDEQRAKLITSQAGVLVTIDEIALQVSNAIVNIKRFQEVTRIANEQIVGISRIAEIADLRAKAGISSQADPVQAQSYLEAARSNLIAQQTQLRIYEERLRTLLGYDVANKNWQIPNNLIDVSNIYAEIDLQTIPRMIQAQSAVDVAKLQKKQVDLSRYPTLSVKGSLSQALNGVNPNNNKDDGFYNSIMFEASSNFYQGGATASRSRAASFAEEAARSQVNSVYMEVLNQTRATRENVENKQRQTAVLANQQAISIRTKELYQEQYKLGTRTVLDLLNAEQSIHSTNMQLENLRYDIYDSLVQYIAVTGKTREIYQLNNISIQGVEIQP</sequence>
<dbReference type="EMBL" id="SLVJ01000038">
    <property type="protein sequence ID" value="TCM59858.1"/>
    <property type="molecule type" value="Genomic_DNA"/>
</dbReference>